<dbReference type="AlphaFoldDB" id="A0A498JZF6"/>
<sequence>MMTQRRSLKIDVGFESCEFTNVASYNDIVNTKRMAQTVHCLGCGFHRIGSSEFDFPAIGLVLGEKGFVLGEKDWESV</sequence>
<accession>A0A498JZF6</accession>
<reference evidence="1 2" key="1">
    <citation type="submission" date="2018-10" db="EMBL/GenBank/DDBJ databases">
        <title>A high-quality apple genome assembly.</title>
        <authorList>
            <person name="Hu J."/>
        </authorList>
    </citation>
    <scope>NUCLEOTIDE SEQUENCE [LARGE SCALE GENOMIC DNA]</scope>
    <source>
        <strain evidence="2">cv. HFTH1</strain>
        <tissue evidence="1">Young leaf</tissue>
    </source>
</reference>
<dbReference type="Proteomes" id="UP000290289">
    <property type="component" value="Chromosome 4"/>
</dbReference>
<keyword evidence="2" id="KW-1185">Reference proteome</keyword>
<comment type="caution">
    <text evidence="1">The sequence shown here is derived from an EMBL/GenBank/DDBJ whole genome shotgun (WGS) entry which is preliminary data.</text>
</comment>
<protein>
    <submittedName>
        <fullName evidence="1">Uncharacterized protein</fullName>
    </submittedName>
</protein>
<dbReference type="EMBL" id="RDQH01000330">
    <property type="protein sequence ID" value="RXI00721.1"/>
    <property type="molecule type" value="Genomic_DNA"/>
</dbReference>
<organism evidence="1 2">
    <name type="scientific">Malus domestica</name>
    <name type="common">Apple</name>
    <name type="synonym">Pyrus malus</name>
    <dbReference type="NCBI Taxonomy" id="3750"/>
    <lineage>
        <taxon>Eukaryota</taxon>
        <taxon>Viridiplantae</taxon>
        <taxon>Streptophyta</taxon>
        <taxon>Embryophyta</taxon>
        <taxon>Tracheophyta</taxon>
        <taxon>Spermatophyta</taxon>
        <taxon>Magnoliopsida</taxon>
        <taxon>eudicotyledons</taxon>
        <taxon>Gunneridae</taxon>
        <taxon>Pentapetalae</taxon>
        <taxon>rosids</taxon>
        <taxon>fabids</taxon>
        <taxon>Rosales</taxon>
        <taxon>Rosaceae</taxon>
        <taxon>Amygdaloideae</taxon>
        <taxon>Maleae</taxon>
        <taxon>Malus</taxon>
    </lineage>
</organism>
<proteinExistence type="predicted"/>
<evidence type="ECO:0000313" key="2">
    <source>
        <dbReference type="Proteomes" id="UP000290289"/>
    </source>
</evidence>
<name>A0A498JZF6_MALDO</name>
<gene>
    <name evidence="1" type="ORF">DVH24_000955</name>
</gene>
<evidence type="ECO:0000313" key="1">
    <source>
        <dbReference type="EMBL" id="RXI00721.1"/>
    </source>
</evidence>